<protein>
    <submittedName>
        <fullName evidence="7">Efflux transporter periplasmic adaptor subunit</fullName>
    </submittedName>
</protein>
<feature type="coiled-coil region" evidence="2">
    <location>
        <begin position="103"/>
        <end position="154"/>
    </location>
</feature>
<keyword evidence="2" id="KW-0175">Coiled coil</keyword>
<organism evidence="7 8">
    <name type="scientific">Sphingobacterium athyrii</name>
    <dbReference type="NCBI Taxonomy" id="2152717"/>
    <lineage>
        <taxon>Bacteria</taxon>
        <taxon>Pseudomonadati</taxon>
        <taxon>Bacteroidota</taxon>
        <taxon>Sphingobacteriia</taxon>
        <taxon>Sphingobacteriales</taxon>
        <taxon>Sphingobacteriaceae</taxon>
        <taxon>Sphingobacterium</taxon>
    </lineage>
</organism>
<evidence type="ECO:0000313" key="8">
    <source>
        <dbReference type="Proteomes" id="UP000250831"/>
    </source>
</evidence>
<dbReference type="Gene3D" id="2.40.30.170">
    <property type="match status" value="1"/>
</dbReference>
<evidence type="ECO:0000256" key="1">
    <source>
        <dbReference type="ARBA" id="ARBA00009477"/>
    </source>
</evidence>
<name>A0A363NV05_9SPHI</name>
<feature type="domain" description="Multidrug resistance protein MdtA-like barrel-sandwich hybrid" evidence="4">
    <location>
        <begin position="75"/>
        <end position="196"/>
    </location>
</feature>
<dbReference type="RefSeq" id="WP_108634407.1">
    <property type="nucleotide sequence ID" value="NZ_QCXX01000003.1"/>
</dbReference>
<dbReference type="GO" id="GO:1990281">
    <property type="term" value="C:efflux pump complex"/>
    <property type="evidence" value="ECO:0007669"/>
    <property type="project" value="TreeGrafter"/>
</dbReference>
<evidence type="ECO:0000256" key="2">
    <source>
        <dbReference type="SAM" id="Coils"/>
    </source>
</evidence>
<dbReference type="SUPFAM" id="SSF111369">
    <property type="entry name" value="HlyD-like secretion proteins"/>
    <property type="match status" value="1"/>
</dbReference>
<keyword evidence="3" id="KW-0472">Membrane</keyword>
<feature type="domain" description="YknX-like C-terminal permuted SH3-like" evidence="6">
    <location>
        <begin position="284"/>
        <end position="349"/>
    </location>
</feature>
<evidence type="ECO:0000256" key="3">
    <source>
        <dbReference type="SAM" id="Phobius"/>
    </source>
</evidence>
<comment type="similarity">
    <text evidence="1">Belongs to the membrane fusion protein (MFP) (TC 8.A.1) family.</text>
</comment>
<comment type="caution">
    <text evidence="7">The sequence shown here is derived from an EMBL/GenBank/DDBJ whole genome shotgun (WGS) entry which is preliminary data.</text>
</comment>
<keyword evidence="8" id="KW-1185">Reference proteome</keyword>
<dbReference type="Pfam" id="PF25989">
    <property type="entry name" value="YknX_C"/>
    <property type="match status" value="1"/>
</dbReference>
<dbReference type="InterPro" id="IPR006143">
    <property type="entry name" value="RND_pump_MFP"/>
</dbReference>
<evidence type="ECO:0000259" key="5">
    <source>
        <dbReference type="Pfam" id="PF25954"/>
    </source>
</evidence>
<proteinExistence type="inferred from homology"/>
<sequence>MKGKYIAIGSIIIICGLIAYKLAANKEELDTRKNQTTVSEVNIPVKVATVKDSLLEFNITKTGTIIPFTEAKALAPVSGTLKNIKFSLGSNVTKGQVLALVDDRAEQLNLQKAERNAAKLKSDLNTYTELLSGNAATREKVDEIKADYQDAMTQVNVIRKNISDATIKAPASGMISIKQVEEGMYVNSGNEIATIVDISKTKARVFLSENEVYQVRKGQSVEITTDVHPNITFKGTVDFISPQADETRSYQTEILIDNQSYSLLRSGTYINLKFLGGKSKKTLLIPREAIVSSIKDPSVFIVGKGKVEKRDIKTGRETGGLIQVISGLKATDKVVVSGQINLKSGSRIKISH</sequence>
<reference evidence="7 8" key="1">
    <citation type="submission" date="2018-04" db="EMBL/GenBank/DDBJ databases">
        <title>Sphingobacterium sp. M46 Genome.</title>
        <authorList>
            <person name="Cheng J."/>
            <person name="Li Y."/>
        </authorList>
    </citation>
    <scope>NUCLEOTIDE SEQUENCE [LARGE SCALE GENOMIC DNA]</scope>
    <source>
        <strain evidence="7 8">M46</strain>
    </source>
</reference>
<accession>A0A363NV05</accession>
<dbReference type="Gene3D" id="2.40.420.20">
    <property type="match status" value="1"/>
</dbReference>
<keyword evidence="3" id="KW-1133">Transmembrane helix</keyword>
<gene>
    <name evidence="7" type="ORF">DCO56_14145</name>
</gene>
<keyword evidence="3" id="KW-0812">Transmembrane</keyword>
<dbReference type="Gene3D" id="1.10.287.470">
    <property type="entry name" value="Helix hairpin bin"/>
    <property type="match status" value="1"/>
</dbReference>
<dbReference type="InterPro" id="IPR058792">
    <property type="entry name" value="Beta-barrel_RND_2"/>
</dbReference>
<dbReference type="Proteomes" id="UP000250831">
    <property type="component" value="Unassembled WGS sequence"/>
</dbReference>
<feature type="transmembrane region" description="Helical" evidence="3">
    <location>
        <begin position="6"/>
        <end position="23"/>
    </location>
</feature>
<dbReference type="AlphaFoldDB" id="A0A363NV05"/>
<dbReference type="Pfam" id="PF25954">
    <property type="entry name" value="Beta-barrel_RND_2"/>
    <property type="match status" value="1"/>
</dbReference>
<dbReference type="OrthoDB" id="9784685at2"/>
<dbReference type="EMBL" id="QCXX01000003">
    <property type="protein sequence ID" value="PUV24481.1"/>
    <property type="molecule type" value="Genomic_DNA"/>
</dbReference>
<evidence type="ECO:0000313" key="7">
    <source>
        <dbReference type="EMBL" id="PUV24481.1"/>
    </source>
</evidence>
<evidence type="ECO:0000259" key="4">
    <source>
        <dbReference type="Pfam" id="PF25917"/>
    </source>
</evidence>
<dbReference type="Pfam" id="PF25917">
    <property type="entry name" value="BSH_RND"/>
    <property type="match status" value="1"/>
</dbReference>
<dbReference type="PANTHER" id="PTHR30469">
    <property type="entry name" value="MULTIDRUG RESISTANCE PROTEIN MDTA"/>
    <property type="match status" value="1"/>
</dbReference>
<dbReference type="Gene3D" id="2.40.50.100">
    <property type="match status" value="1"/>
</dbReference>
<dbReference type="GO" id="GO:0015562">
    <property type="term" value="F:efflux transmembrane transporter activity"/>
    <property type="evidence" value="ECO:0007669"/>
    <property type="project" value="TreeGrafter"/>
</dbReference>
<dbReference type="PANTHER" id="PTHR30469:SF11">
    <property type="entry name" value="BLL4320 PROTEIN"/>
    <property type="match status" value="1"/>
</dbReference>
<dbReference type="NCBIfam" id="TIGR01730">
    <property type="entry name" value="RND_mfp"/>
    <property type="match status" value="1"/>
</dbReference>
<feature type="domain" description="CusB-like beta-barrel" evidence="5">
    <location>
        <begin position="208"/>
        <end position="274"/>
    </location>
</feature>
<dbReference type="InterPro" id="IPR058637">
    <property type="entry name" value="YknX-like_C"/>
</dbReference>
<dbReference type="InterPro" id="IPR058625">
    <property type="entry name" value="MdtA-like_BSH"/>
</dbReference>
<evidence type="ECO:0000259" key="6">
    <source>
        <dbReference type="Pfam" id="PF25989"/>
    </source>
</evidence>